<protein>
    <submittedName>
        <fullName evidence="1">Uncharacterized protein</fullName>
    </submittedName>
</protein>
<dbReference type="Proteomes" id="UP000583699">
    <property type="component" value="Unassembled WGS sequence"/>
</dbReference>
<gene>
    <name evidence="1" type="ORF">HNR43_002680</name>
</gene>
<proteinExistence type="predicted"/>
<organism evidence="1 2">
    <name type="scientific">Anoxybacillus mongoliensis</name>
    <dbReference type="NCBI Taxonomy" id="452565"/>
    <lineage>
        <taxon>Bacteria</taxon>
        <taxon>Bacillati</taxon>
        <taxon>Bacillota</taxon>
        <taxon>Bacilli</taxon>
        <taxon>Bacillales</taxon>
        <taxon>Anoxybacillaceae</taxon>
        <taxon>Anoxybacillus</taxon>
    </lineage>
</organism>
<keyword evidence="2" id="KW-1185">Reference proteome</keyword>
<accession>A0A7W8N9J7</accession>
<reference evidence="1 2" key="1">
    <citation type="submission" date="2020-08" db="EMBL/GenBank/DDBJ databases">
        <title>Genomic Encyclopedia of Type Strains, Phase IV (KMG-IV): sequencing the most valuable type-strain genomes for metagenomic binning, comparative biology and taxonomic classification.</title>
        <authorList>
            <person name="Goeker M."/>
        </authorList>
    </citation>
    <scope>NUCLEOTIDE SEQUENCE [LARGE SCALE GENOMIC DNA]</scope>
    <source>
        <strain evidence="1 2">DSM 19169</strain>
    </source>
</reference>
<sequence length="77" mass="9202">MIKLLTLPSISEDDVLELKDYISFSESAFGSPKSESLRQFFSFLYNKYEEIEAERWRNDPQNWGAYSKWPREDDLPF</sequence>
<dbReference type="EMBL" id="JACHEQ010000019">
    <property type="protein sequence ID" value="MBB5356668.1"/>
    <property type="molecule type" value="Genomic_DNA"/>
</dbReference>
<name>A0A7W8N9J7_9BACL</name>
<evidence type="ECO:0000313" key="1">
    <source>
        <dbReference type="EMBL" id="MBB5356668.1"/>
    </source>
</evidence>
<dbReference type="AlphaFoldDB" id="A0A7W8N9J7"/>
<evidence type="ECO:0000313" key="2">
    <source>
        <dbReference type="Proteomes" id="UP000583699"/>
    </source>
</evidence>
<dbReference type="RefSeq" id="WP_343055803.1">
    <property type="nucleotide sequence ID" value="NZ_JACHEQ010000019.1"/>
</dbReference>
<comment type="caution">
    <text evidence="1">The sequence shown here is derived from an EMBL/GenBank/DDBJ whole genome shotgun (WGS) entry which is preliminary data.</text>
</comment>